<evidence type="ECO:0000256" key="1">
    <source>
        <dbReference type="SAM" id="Phobius"/>
    </source>
</evidence>
<keyword evidence="3" id="KW-1185">Reference proteome</keyword>
<evidence type="ECO:0000313" key="3">
    <source>
        <dbReference type="Proteomes" id="UP000284842"/>
    </source>
</evidence>
<dbReference type="OrthoDB" id="3052647at2759"/>
<dbReference type="InParanoid" id="A0A409WV70"/>
<dbReference type="EMBL" id="NHTK01005164">
    <property type="protein sequence ID" value="PPQ82418.1"/>
    <property type="molecule type" value="Genomic_DNA"/>
</dbReference>
<protein>
    <submittedName>
        <fullName evidence="2">Uncharacterized protein</fullName>
    </submittedName>
</protein>
<organism evidence="2 3">
    <name type="scientific">Panaeolus cyanescens</name>
    <dbReference type="NCBI Taxonomy" id="181874"/>
    <lineage>
        <taxon>Eukaryota</taxon>
        <taxon>Fungi</taxon>
        <taxon>Dikarya</taxon>
        <taxon>Basidiomycota</taxon>
        <taxon>Agaricomycotina</taxon>
        <taxon>Agaricomycetes</taxon>
        <taxon>Agaricomycetidae</taxon>
        <taxon>Agaricales</taxon>
        <taxon>Agaricineae</taxon>
        <taxon>Galeropsidaceae</taxon>
        <taxon>Panaeolus</taxon>
    </lineage>
</organism>
<evidence type="ECO:0000313" key="2">
    <source>
        <dbReference type="EMBL" id="PPQ82418.1"/>
    </source>
</evidence>
<sequence>MSQLPSKWVCIDDVDPRIEYSEGWTDGPDLPSQIQLADLGNWGSAFNGTLHTITTQGSFSFRFEGSAIQVYGTNIVDSSTPSSSNAPYSCSIDGQLITPVVSGAGNTENHWLFCSQDNLNRDPHTLTVKVNGSVSPFRFDNIQYVPNSEVDFSKAFTLIDNLDPSIEFDNSWTSWRDIANLTKSSGGSMSVKFNGSSATWYGAIDSAFNQGNMTVEYTIDGGPAMKLNFTPPPKARNLTQYNQIYFSTPILTGSGTHTLSVTYNGDANSVPLSLDYLIIRNHPNVLASTNVTSISHPSLPPATQTSSVPIISTTLTSSTFSNPSTVTVTSPSNTTSWSSIAPHISSGVEPSSNSTHSNSFPVKYIIAVVVGGVGLLSVLLLLGLYVHRKRTRNQLRASPYSSSSADQSRAGFMSSETSLVPYEKVSESMYANHLPRLQPVRRLPDEGSAGLPEGTILNIPHTDRNRAADSVADDDNDTESTMSLQPQRLTIHEDSGVRIPTHTVTDIDIVDSLPPHYTRDW</sequence>
<name>A0A409WV70_9AGAR</name>
<gene>
    <name evidence="2" type="ORF">CVT24_002203</name>
</gene>
<feature type="transmembrane region" description="Helical" evidence="1">
    <location>
        <begin position="364"/>
        <end position="386"/>
    </location>
</feature>
<dbReference type="AlphaFoldDB" id="A0A409WV70"/>
<reference evidence="2 3" key="1">
    <citation type="journal article" date="2018" name="Evol. Lett.">
        <title>Horizontal gene cluster transfer increased hallucinogenic mushroom diversity.</title>
        <authorList>
            <person name="Reynolds H.T."/>
            <person name="Vijayakumar V."/>
            <person name="Gluck-Thaler E."/>
            <person name="Korotkin H.B."/>
            <person name="Matheny P.B."/>
            <person name="Slot J.C."/>
        </authorList>
    </citation>
    <scope>NUCLEOTIDE SEQUENCE [LARGE SCALE GENOMIC DNA]</scope>
    <source>
        <strain evidence="2 3">2629</strain>
    </source>
</reference>
<comment type="caution">
    <text evidence="2">The sequence shown here is derived from an EMBL/GenBank/DDBJ whole genome shotgun (WGS) entry which is preliminary data.</text>
</comment>
<keyword evidence="1" id="KW-0472">Membrane</keyword>
<keyword evidence="1" id="KW-0812">Transmembrane</keyword>
<dbReference type="Proteomes" id="UP000284842">
    <property type="component" value="Unassembled WGS sequence"/>
</dbReference>
<dbReference type="Gene3D" id="2.60.120.260">
    <property type="entry name" value="Galactose-binding domain-like"/>
    <property type="match status" value="2"/>
</dbReference>
<proteinExistence type="predicted"/>
<keyword evidence="1" id="KW-1133">Transmembrane helix</keyword>
<accession>A0A409WV70</accession>